<organism evidence="14 15">
    <name type="scientific">Acidipropionibacterium virtanenii</name>
    <dbReference type="NCBI Taxonomy" id="2057246"/>
    <lineage>
        <taxon>Bacteria</taxon>
        <taxon>Bacillati</taxon>
        <taxon>Actinomycetota</taxon>
        <taxon>Actinomycetes</taxon>
        <taxon>Propionibacteriales</taxon>
        <taxon>Propionibacteriaceae</taxon>
        <taxon>Acidipropionibacterium</taxon>
    </lineage>
</organism>
<evidence type="ECO:0000256" key="1">
    <source>
        <dbReference type="ARBA" id="ARBA00002919"/>
    </source>
</evidence>
<dbReference type="InterPro" id="IPR036291">
    <property type="entry name" value="NAD(P)-bd_dom_sf"/>
</dbReference>
<evidence type="ECO:0000256" key="7">
    <source>
        <dbReference type="ARBA" id="ARBA00022857"/>
    </source>
</evidence>
<dbReference type="EC" id="1.1.1.169" evidence="4"/>
<evidence type="ECO:0000259" key="12">
    <source>
        <dbReference type="Pfam" id="PF02558"/>
    </source>
</evidence>
<evidence type="ECO:0000256" key="4">
    <source>
        <dbReference type="ARBA" id="ARBA00013014"/>
    </source>
</evidence>
<keyword evidence="8 14" id="KW-0560">Oxidoreductase</keyword>
<dbReference type="NCBIfam" id="TIGR00745">
    <property type="entry name" value="apbA_panE"/>
    <property type="match status" value="1"/>
</dbReference>
<dbReference type="RefSeq" id="WP_245935151.1">
    <property type="nucleotide sequence ID" value="NZ_CP025198.1"/>
</dbReference>
<keyword evidence="15" id="KW-1185">Reference proteome</keyword>
<dbReference type="Pfam" id="PF08546">
    <property type="entry name" value="ApbA_C"/>
    <property type="match status" value="1"/>
</dbReference>
<evidence type="ECO:0000313" key="14">
    <source>
        <dbReference type="EMBL" id="AXE37292.1"/>
    </source>
</evidence>
<keyword evidence="6" id="KW-0566">Pantothenate biosynthesis</keyword>
<feature type="domain" description="Ketopantoate reductase C-terminal" evidence="13">
    <location>
        <begin position="185"/>
        <end position="308"/>
    </location>
</feature>
<dbReference type="InterPro" id="IPR013752">
    <property type="entry name" value="KPA_reductase"/>
</dbReference>
<dbReference type="InterPro" id="IPR013328">
    <property type="entry name" value="6PGD_dom2"/>
</dbReference>
<dbReference type="AlphaFoldDB" id="A0A344UPU4"/>
<evidence type="ECO:0000256" key="8">
    <source>
        <dbReference type="ARBA" id="ARBA00023002"/>
    </source>
</evidence>
<dbReference type="SUPFAM" id="SSF48179">
    <property type="entry name" value="6-phosphogluconate dehydrogenase C-terminal domain-like"/>
    <property type="match status" value="1"/>
</dbReference>
<evidence type="ECO:0000313" key="15">
    <source>
        <dbReference type="Proteomes" id="UP000251995"/>
    </source>
</evidence>
<comment type="pathway">
    <text evidence="2">Cofactor biosynthesis; (R)-pantothenate biosynthesis; (R)-pantoate from 3-methyl-2-oxobutanoate: step 2/2.</text>
</comment>
<dbReference type="GO" id="GO:0015940">
    <property type="term" value="P:pantothenate biosynthetic process"/>
    <property type="evidence" value="ECO:0007669"/>
    <property type="project" value="UniProtKB-KW"/>
</dbReference>
<keyword evidence="7" id="KW-0521">NADP</keyword>
<dbReference type="PANTHER" id="PTHR43765:SF2">
    <property type="entry name" value="2-DEHYDROPANTOATE 2-REDUCTASE"/>
    <property type="match status" value="1"/>
</dbReference>
<proteinExistence type="inferred from homology"/>
<dbReference type="EMBL" id="CP025198">
    <property type="protein sequence ID" value="AXE37292.1"/>
    <property type="molecule type" value="Genomic_DNA"/>
</dbReference>
<dbReference type="GO" id="GO:0008677">
    <property type="term" value="F:2-dehydropantoate 2-reductase activity"/>
    <property type="evidence" value="ECO:0007669"/>
    <property type="project" value="UniProtKB-EC"/>
</dbReference>
<reference evidence="14 15" key="1">
    <citation type="submission" date="2017-12" db="EMBL/GenBank/DDBJ databases">
        <title>The whole genome sequence of the Acidipropionibacterium virtanenii sp. nov. type strain JS278.</title>
        <authorList>
            <person name="Laine P."/>
            <person name="Deptula P."/>
            <person name="Varmanen P."/>
            <person name="Auvinen P."/>
        </authorList>
    </citation>
    <scope>NUCLEOTIDE SEQUENCE [LARGE SCALE GENOMIC DNA]</scope>
    <source>
        <strain evidence="14 15">JS278</strain>
    </source>
</reference>
<gene>
    <name evidence="14" type="primary">panE</name>
    <name evidence="14" type="ORF">JS278_00095</name>
</gene>
<dbReference type="KEGG" id="acij:JS278_00095"/>
<feature type="domain" description="Ketopantoate reductase N-terminal" evidence="12">
    <location>
        <begin position="4"/>
        <end position="146"/>
    </location>
</feature>
<dbReference type="PANTHER" id="PTHR43765">
    <property type="entry name" value="2-DEHYDROPANTOATE 2-REDUCTASE-RELATED"/>
    <property type="match status" value="1"/>
</dbReference>
<dbReference type="GO" id="GO:0005737">
    <property type="term" value="C:cytoplasm"/>
    <property type="evidence" value="ECO:0007669"/>
    <property type="project" value="TreeGrafter"/>
</dbReference>
<dbReference type="Gene3D" id="3.40.50.720">
    <property type="entry name" value="NAD(P)-binding Rossmann-like Domain"/>
    <property type="match status" value="1"/>
</dbReference>
<evidence type="ECO:0000256" key="6">
    <source>
        <dbReference type="ARBA" id="ARBA00022655"/>
    </source>
</evidence>
<dbReference type="Pfam" id="PF02558">
    <property type="entry name" value="ApbA"/>
    <property type="match status" value="1"/>
</dbReference>
<dbReference type="Proteomes" id="UP000251995">
    <property type="component" value="Chromosome"/>
</dbReference>
<dbReference type="GO" id="GO:0050661">
    <property type="term" value="F:NADP binding"/>
    <property type="evidence" value="ECO:0007669"/>
    <property type="project" value="TreeGrafter"/>
</dbReference>
<accession>A0A344UPU4</accession>
<feature type="region of interest" description="Disordered" evidence="11">
    <location>
        <begin position="325"/>
        <end position="357"/>
    </location>
</feature>
<evidence type="ECO:0000256" key="5">
    <source>
        <dbReference type="ARBA" id="ARBA00019465"/>
    </source>
</evidence>
<evidence type="ECO:0000256" key="9">
    <source>
        <dbReference type="ARBA" id="ARBA00032024"/>
    </source>
</evidence>
<name>A0A344UPU4_9ACTN</name>
<protein>
    <recommendedName>
        <fullName evidence="5">2-dehydropantoate 2-reductase</fullName>
        <ecNumber evidence="4">1.1.1.169</ecNumber>
    </recommendedName>
    <alternativeName>
        <fullName evidence="9">Ketopantoate reductase</fullName>
    </alternativeName>
</protein>
<comment type="function">
    <text evidence="1">Catalyzes the NADPH-dependent reduction of ketopantoate into pantoic acid.</text>
</comment>
<comment type="catalytic activity">
    <reaction evidence="10">
        <text>(R)-pantoate + NADP(+) = 2-dehydropantoate + NADPH + H(+)</text>
        <dbReference type="Rhea" id="RHEA:16233"/>
        <dbReference type="ChEBI" id="CHEBI:11561"/>
        <dbReference type="ChEBI" id="CHEBI:15378"/>
        <dbReference type="ChEBI" id="CHEBI:15980"/>
        <dbReference type="ChEBI" id="CHEBI:57783"/>
        <dbReference type="ChEBI" id="CHEBI:58349"/>
        <dbReference type="EC" id="1.1.1.169"/>
    </reaction>
</comment>
<evidence type="ECO:0000256" key="11">
    <source>
        <dbReference type="SAM" id="MobiDB-lite"/>
    </source>
</evidence>
<dbReference type="InterPro" id="IPR008927">
    <property type="entry name" value="6-PGluconate_DH-like_C_sf"/>
</dbReference>
<evidence type="ECO:0000256" key="10">
    <source>
        <dbReference type="ARBA" id="ARBA00048793"/>
    </source>
</evidence>
<evidence type="ECO:0000256" key="2">
    <source>
        <dbReference type="ARBA" id="ARBA00004994"/>
    </source>
</evidence>
<sequence>MKYTVIGAGAMGYRYGVLLQEVAGLDVDFVDTWQPNVDAVRDQGGVYVSRDHADRHLVPIHLCTPEEYTGHPDVWIVFVKQMQLDDVLKRCAHLFTPDQYLFTAMNGMGHLDKMRRYFPNKRIVAGTALVATVLNGPGDVDFIGAPGAGTMHMVNATEIPDETTRAMERDFRAADLNPELTRNLYGTLMAKVIFNSVVNTLCTMFTSTMGEYASYDGADQITRTLVDEAYDACERAGIALIMSRQEEVDSVNHVSKVGNPLHYPSMYQGFSKGRPTEVDYINGYIARLGREHGYTCHVHEFVTQEMHLAEAMRDAKAAVRTAAEQEKADQMVVEPEKAPVAARGTLRFSPGPGTDRR</sequence>
<dbReference type="InterPro" id="IPR003710">
    <property type="entry name" value="ApbA"/>
</dbReference>
<dbReference type="InterPro" id="IPR050838">
    <property type="entry name" value="Ketopantoate_reductase"/>
</dbReference>
<dbReference type="InterPro" id="IPR013332">
    <property type="entry name" value="KPR_N"/>
</dbReference>
<comment type="similarity">
    <text evidence="3">Belongs to the ketopantoate reductase family.</text>
</comment>
<feature type="compositionally biased region" description="Basic and acidic residues" evidence="11">
    <location>
        <begin position="325"/>
        <end position="337"/>
    </location>
</feature>
<dbReference type="SUPFAM" id="SSF51735">
    <property type="entry name" value="NAD(P)-binding Rossmann-fold domains"/>
    <property type="match status" value="1"/>
</dbReference>
<evidence type="ECO:0000259" key="13">
    <source>
        <dbReference type="Pfam" id="PF08546"/>
    </source>
</evidence>
<evidence type="ECO:0000256" key="3">
    <source>
        <dbReference type="ARBA" id="ARBA00007870"/>
    </source>
</evidence>
<dbReference type="Gene3D" id="1.10.1040.10">
    <property type="entry name" value="N-(1-d-carboxylethyl)-l-norvaline Dehydrogenase, domain 2"/>
    <property type="match status" value="1"/>
</dbReference>